<dbReference type="AlphaFoldDB" id="A0A9X7WGQ2"/>
<evidence type="ECO:0000313" key="3">
    <source>
        <dbReference type="EMBL" id="QZA07302.1"/>
    </source>
</evidence>
<dbReference type="InterPro" id="IPR036291">
    <property type="entry name" value="NAD(P)-bd_dom_sf"/>
</dbReference>
<reference evidence="3" key="1">
    <citation type="submission" date="2021-08" db="EMBL/GenBank/DDBJ databases">
        <title>Whole genome sequencing of non-tuberculosis mycobacteria type-strains.</title>
        <authorList>
            <person name="Igarashi Y."/>
            <person name="Osugi A."/>
            <person name="Mitarai S."/>
        </authorList>
    </citation>
    <scope>NUCLEOTIDE SEQUENCE</scope>
    <source>
        <strain evidence="3">JCM 30995</strain>
    </source>
</reference>
<dbReference type="Pfam" id="PF00106">
    <property type="entry name" value="adh_short"/>
    <property type="match status" value="1"/>
</dbReference>
<dbReference type="GO" id="GO:0050664">
    <property type="term" value="F:oxidoreductase activity, acting on NAD(P)H, oxygen as acceptor"/>
    <property type="evidence" value="ECO:0007669"/>
    <property type="project" value="TreeGrafter"/>
</dbReference>
<gene>
    <name evidence="3" type="ORF">K3U94_20495</name>
</gene>
<evidence type="ECO:0000313" key="4">
    <source>
        <dbReference type="Proteomes" id="UP000825008"/>
    </source>
</evidence>
<dbReference type="InterPro" id="IPR002347">
    <property type="entry name" value="SDR_fam"/>
</dbReference>
<dbReference type="PANTHER" id="PTHR43008:SF4">
    <property type="entry name" value="CHAIN DEHYDROGENASE, PUTATIVE (AFU_ORTHOLOGUE AFUA_4G08710)-RELATED"/>
    <property type="match status" value="1"/>
</dbReference>
<dbReference type="EMBL" id="CP080997">
    <property type="protein sequence ID" value="QZA07302.1"/>
    <property type="molecule type" value="Genomic_DNA"/>
</dbReference>
<dbReference type="PRINTS" id="PR00081">
    <property type="entry name" value="GDHRDH"/>
</dbReference>
<proteinExistence type="inferred from homology"/>
<comment type="similarity">
    <text evidence="1">Belongs to the short-chain dehydrogenases/reductases (SDR) family.</text>
</comment>
<sequence>MGVYAVTGSASGMGRQAAEKLRAAGHTVIGVDLRDAEVVADLSSPTGRSTAAEQVLALGGGRLDGAVLAAGIGPTPQATRLILQINYFGVVDLLQAWRPALAAAERAKVVVIASNSTTTVPAVPRSAVRALLAGKAAKAARRLGLFGPGAPSLAYAASKIAVSRWVRRHAVEPSWAGAGIRLNALAPGAIMTPLLEKQLATPGQEKAVRSFPVPVGGFGDPGQLADWMLFMLSDAAEFLCGSVIFVDGGTDAYFRADDWPTAVPVRRVVRYLLRMRSFAKTRQVKVSRCALGRPDRVADPDASPRG</sequence>
<dbReference type="OrthoDB" id="3676637at2"/>
<dbReference type="RefSeq" id="WP_082134184.1">
    <property type="nucleotide sequence ID" value="NZ_CP080997.1"/>
</dbReference>
<evidence type="ECO:0000256" key="2">
    <source>
        <dbReference type="ARBA" id="ARBA00023002"/>
    </source>
</evidence>
<evidence type="ECO:0000256" key="1">
    <source>
        <dbReference type="ARBA" id="ARBA00006484"/>
    </source>
</evidence>
<protein>
    <submittedName>
        <fullName evidence="3">SDR family oxidoreductase</fullName>
    </submittedName>
</protein>
<dbReference type="Gene3D" id="3.40.50.720">
    <property type="entry name" value="NAD(P)-binding Rossmann-like Domain"/>
    <property type="match status" value="1"/>
</dbReference>
<accession>A0A9X7WGQ2</accession>
<organism evidence="3 4">
    <name type="scientific">Mycolicibacter heraklionensis</name>
    <dbReference type="NCBI Taxonomy" id="512402"/>
    <lineage>
        <taxon>Bacteria</taxon>
        <taxon>Bacillati</taxon>
        <taxon>Actinomycetota</taxon>
        <taxon>Actinomycetes</taxon>
        <taxon>Mycobacteriales</taxon>
        <taxon>Mycobacteriaceae</taxon>
        <taxon>Mycolicibacter</taxon>
    </lineage>
</organism>
<keyword evidence="2" id="KW-0560">Oxidoreductase</keyword>
<dbReference type="Proteomes" id="UP000825008">
    <property type="component" value="Chromosome"/>
</dbReference>
<dbReference type="SUPFAM" id="SSF51735">
    <property type="entry name" value="NAD(P)-binding Rossmann-fold domains"/>
    <property type="match status" value="1"/>
</dbReference>
<dbReference type="Pfam" id="PF13561">
    <property type="entry name" value="adh_short_C2"/>
    <property type="match status" value="1"/>
</dbReference>
<dbReference type="KEGG" id="mher:K3U94_20495"/>
<dbReference type="PANTHER" id="PTHR43008">
    <property type="entry name" value="BENZIL REDUCTASE"/>
    <property type="match status" value="1"/>
</dbReference>
<name>A0A9X7WGQ2_9MYCO</name>